<sequence>MRRRQLLIVGAGVCVSSAWAAGAAGTGPGFDVQAWPAKSGVPAIPAADQTGQPWSLPSLRGKVVLLNFWASWCEPCRAEMPALQALAAREQAQLAVLTINLKESPEAIARFVQISGLSLPVLRDPQGDTARAWGVRIYPSTVLIDRDGVPRATVRGALDWAGAEGEALWRPLLQPARKR</sequence>
<dbReference type="RefSeq" id="WP_313873385.1">
    <property type="nucleotide sequence ID" value="NZ_JAVBIK010000001.1"/>
</dbReference>
<reference evidence="4 5" key="1">
    <citation type="submission" date="2023-08" db="EMBL/GenBank/DDBJ databases">
        <title>Rhodoferax potami sp. nov. and Rhodoferax mekongensis sp. nov., isolated from the Mekong River in Thailand.</title>
        <authorList>
            <person name="Kitikhun S."/>
            <person name="Charoenyingcharoen P."/>
            <person name="Siriarchawattana P."/>
            <person name="Likhitrattanapisal S."/>
            <person name="Nilsakha T."/>
            <person name="Chanpet A."/>
            <person name="Rattanawaree P."/>
            <person name="Ingsriswang S."/>
        </authorList>
    </citation>
    <scope>NUCLEOTIDE SEQUENCE [LARGE SCALE GENOMIC DNA]</scope>
    <source>
        <strain evidence="4 5">TBRC 17660</strain>
    </source>
</reference>
<name>A0ABU3KIG5_9BURK</name>
<dbReference type="EMBL" id="JAVBIK010000001">
    <property type="protein sequence ID" value="MDT7517571.1"/>
    <property type="molecule type" value="Genomic_DNA"/>
</dbReference>
<keyword evidence="1" id="KW-0676">Redox-active center</keyword>
<dbReference type="PANTHER" id="PTHR42852:SF17">
    <property type="entry name" value="THIOREDOXIN-LIKE PROTEIN HI_1115"/>
    <property type="match status" value="1"/>
</dbReference>
<dbReference type="SUPFAM" id="SSF52833">
    <property type="entry name" value="Thioredoxin-like"/>
    <property type="match status" value="1"/>
</dbReference>
<protein>
    <submittedName>
        <fullName evidence="4">TlpA disulfide reductase family protein</fullName>
    </submittedName>
</protein>
<evidence type="ECO:0000256" key="1">
    <source>
        <dbReference type="ARBA" id="ARBA00023284"/>
    </source>
</evidence>
<keyword evidence="5" id="KW-1185">Reference proteome</keyword>
<dbReference type="InterPro" id="IPR050553">
    <property type="entry name" value="Thioredoxin_ResA/DsbE_sf"/>
</dbReference>
<dbReference type="Pfam" id="PF00578">
    <property type="entry name" value="AhpC-TSA"/>
    <property type="match status" value="1"/>
</dbReference>
<keyword evidence="2" id="KW-0732">Signal</keyword>
<feature type="chain" id="PRO_5045216711" evidence="2">
    <location>
        <begin position="21"/>
        <end position="179"/>
    </location>
</feature>
<dbReference type="PANTHER" id="PTHR42852">
    <property type="entry name" value="THIOL:DISULFIDE INTERCHANGE PROTEIN DSBE"/>
    <property type="match status" value="1"/>
</dbReference>
<dbReference type="Proteomes" id="UP001321700">
    <property type="component" value="Unassembled WGS sequence"/>
</dbReference>
<gene>
    <name evidence="4" type="ORF">RAE19_02250</name>
</gene>
<dbReference type="PROSITE" id="PS51352">
    <property type="entry name" value="THIOREDOXIN_2"/>
    <property type="match status" value="1"/>
</dbReference>
<feature type="signal peptide" evidence="2">
    <location>
        <begin position="1"/>
        <end position="20"/>
    </location>
</feature>
<dbReference type="Gene3D" id="3.40.30.10">
    <property type="entry name" value="Glutaredoxin"/>
    <property type="match status" value="1"/>
</dbReference>
<dbReference type="PROSITE" id="PS00194">
    <property type="entry name" value="THIOREDOXIN_1"/>
    <property type="match status" value="1"/>
</dbReference>
<accession>A0ABU3KIG5</accession>
<proteinExistence type="predicted"/>
<feature type="domain" description="Thioredoxin" evidence="3">
    <location>
        <begin position="35"/>
        <end position="178"/>
    </location>
</feature>
<evidence type="ECO:0000259" key="3">
    <source>
        <dbReference type="PROSITE" id="PS51352"/>
    </source>
</evidence>
<dbReference type="InterPro" id="IPR013766">
    <property type="entry name" value="Thioredoxin_domain"/>
</dbReference>
<dbReference type="InterPro" id="IPR017937">
    <property type="entry name" value="Thioredoxin_CS"/>
</dbReference>
<organism evidence="4 5">
    <name type="scientific">Rhodoferax potami</name>
    <dbReference type="NCBI Taxonomy" id="3068338"/>
    <lineage>
        <taxon>Bacteria</taxon>
        <taxon>Pseudomonadati</taxon>
        <taxon>Pseudomonadota</taxon>
        <taxon>Betaproteobacteria</taxon>
        <taxon>Burkholderiales</taxon>
        <taxon>Comamonadaceae</taxon>
        <taxon>Rhodoferax</taxon>
    </lineage>
</organism>
<dbReference type="InterPro" id="IPR036249">
    <property type="entry name" value="Thioredoxin-like_sf"/>
</dbReference>
<dbReference type="InterPro" id="IPR000866">
    <property type="entry name" value="AhpC/TSA"/>
</dbReference>
<evidence type="ECO:0000313" key="5">
    <source>
        <dbReference type="Proteomes" id="UP001321700"/>
    </source>
</evidence>
<evidence type="ECO:0000313" key="4">
    <source>
        <dbReference type="EMBL" id="MDT7517571.1"/>
    </source>
</evidence>
<comment type="caution">
    <text evidence="4">The sequence shown here is derived from an EMBL/GenBank/DDBJ whole genome shotgun (WGS) entry which is preliminary data.</text>
</comment>
<dbReference type="CDD" id="cd02966">
    <property type="entry name" value="TlpA_like_family"/>
    <property type="match status" value="1"/>
</dbReference>
<evidence type="ECO:0000256" key="2">
    <source>
        <dbReference type="SAM" id="SignalP"/>
    </source>
</evidence>